<protein>
    <submittedName>
        <fullName evidence="2">Uncharacterized protein</fullName>
    </submittedName>
</protein>
<feature type="transmembrane region" description="Helical" evidence="1">
    <location>
        <begin position="67"/>
        <end position="84"/>
    </location>
</feature>
<feature type="transmembrane region" description="Helical" evidence="1">
    <location>
        <begin position="23"/>
        <end position="46"/>
    </location>
</feature>
<organism evidence="2">
    <name type="scientific">Trypanosoma vivax (strain Y486)</name>
    <dbReference type="NCBI Taxonomy" id="1055687"/>
    <lineage>
        <taxon>Eukaryota</taxon>
        <taxon>Discoba</taxon>
        <taxon>Euglenozoa</taxon>
        <taxon>Kinetoplastea</taxon>
        <taxon>Metakinetoplastina</taxon>
        <taxon>Trypanosomatida</taxon>
        <taxon>Trypanosomatidae</taxon>
        <taxon>Trypanosoma</taxon>
        <taxon>Duttonella</taxon>
    </lineage>
</organism>
<keyword evidence="1" id="KW-0812">Transmembrane</keyword>
<name>G0U3E9_TRYVY</name>
<evidence type="ECO:0000313" key="2">
    <source>
        <dbReference type="EMBL" id="CCC50806.1"/>
    </source>
</evidence>
<dbReference type="AlphaFoldDB" id="G0U3E9"/>
<keyword evidence="1" id="KW-0472">Membrane</keyword>
<gene>
    <name evidence="2" type="ORF">TVY486_0906270</name>
</gene>
<keyword evidence="1" id="KW-1133">Transmembrane helix</keyword>
<proteinExistence type="predicted"/>
<feature type="transmembrane region" description="Helical" evidence="1">
    <location>
        <begin position="90"/>
        <end position="112"/>
    </location>
</feature>
<evidence type="ECO:0000256" key="1">
    <source>
        <dbReference type="SAM" id="Phobius"/>
    </source>
</evidence>
<reference evidence="2" key="1">
    <citation type="journal article" date="2012" name="Proc. Natl. Acad. Sci. U.S.A.">
        <title>Antigenic diversity is generated by distinct evolutionary mechanisms in African trypanosome species.</title>
        <authorList>
            <person name="Jackson A.P."/>
            <person name="Berry A."/>
            <person name="Aslett M."/>
            <person name="Allison H.C."/>
            <person name="Burton P."/>
            <person name="Vavrova-Anderson J."/>
            <person name="Brown R."/>
            <person name="Browne H."/>
            <person name="Corton N."/>
            <person name="Hauser H."/>
            <person name="Gamble J."/>
            <person name="Gilderthorp R."/>
            <person name="Marcello L."/>
            <person name="McQuillan J."/>
            <person name="Otto T.D."/>
            <person name="Quail M.A."/>
            <person name="Sanders M.J."/>
            <person name="van Tonder A."/>
            <person name="Ginger M.L."/>
            <person name="Field M.C."/>
            <person name="Barry J.D."/>
            <person name="Hertz-Fowler C."/>
            <person name="Berriman M."/>
        </authorList>
    </citation>
    <scope>NUCLEOTIDE SEQUENCE</scope>
    <source>
        <strain evidence="2">Y486</strain>
    </source>
</reference>
<accession>G0U3E9</accession>
<sequence>MKEKEEKALSNYHSFLFFHFPSFYFRCSFSLSLSLYYLFILISRAGPLLPSQGTRMCDRLRTLKQQVSLYFIISLTFFNAQTTLPGRFKPLFPVFCPAPIYSPLNAYLYIVFRLLHLS</sequence>
<dbReference type="EMBL" id="HE573025">
    <property type="protein sequence ID" value="CCC50806.1"/>
    <property type="molecule type" value="Genomic_DNA"/>
</dbReference>